<evidence type="ECO:0000313" key="3">
    <source>
        <dbReference type="Proteomes" id="UP001469553"/>
    </source>
</evidence>
<organism evidence="2 3">
    <name type="scientific">Ameca splendens</name>
    <dbReference type="NCBI Taxonomy" id="208324"/>
    <lineage>
        <taxon>Eukaryota</taxon>
        <taxon>Metazoa</taxon>
        <taxon>Chordata</taxon>
        <taxon>Craniata</taxon>
        <taxon>Vertebrata</taxon>
        <taxon>Euteleostomi</taxon>
        <taxon>Actinopterygii</taxon>
        <taxon>Neopterygii</taxon>
        <taxon>Teleostei</taxon>
        <taxon>Neoteleostei</taxon>
        <taxon>Acanthomorphata</taxon>
        <taxon>Ovalentaria</taxon>
        <taxon>Atherinomorphae</taxon>
        <taxon>Cyprinodontiformes</taxon>
        <taxon>Goodeidae</taxon>
        <taxon>Ameca</taxon>
    </lineage>
</organism>
<feature type="domain" description="Rubisco LSMT substrate-binding" evidence="1">
    <location>
        <begin position="2"/>
        <end position="82"/>
    </location>
</feature>
<dbReference type="EMBL" id="JAHRIP010030456">
    <property type="protein sequence ID" value="MEQ2292516.1"/>
    <property type="molecule type" value="Genomic_DNA"/>
</dbReference>
<evidence type="ECO:0000313" key="2">
    <source>
        <dbReference type="EMBL" id="MEQ2292516.1"/>
    </source>
</evidence>
<dbReference type="InterPro" id="IPR015353">
    <property type="entry name" value="Rubisco_LSMT_subst-bd"/>
</dbReference>
<proteinExistence type="predicted"/>
<evidence type="ECO:0000259" key="1">
    <source>
        <dbReference type="Pfam" id="PF09273"/>
    </source>
</evidence>
<protein>
    <recommendedName>
        <fullName evidence="1">Rubisco LSMT substrate-binding domain-containing protein</fullName>
    </recommendedName>
</protein>
<sequence length="119" mass="13379">NLTVSSEGPSWRLMVALRLLSLPQTLHHLWRAALHGQVVGEKTEARSNHTARTLCQQLLKDTQMALDKCGQPDREQLEVVKALRKEEMWILECCVKALKDSVHLDDEMSSCKANLGAMS</sequence>
<dbReference type="Pfam" id="PF09273">
    <property type="entry name" value="Rubis-subs-bind"/>
    <property type="match status" value="1"/>
</dbReference>
<feature type="non-terminal residue" evidence="2">
    <location>
        <position position="1"/>
    </location>
</feature>
<keyword evidence="3" id="KW-1185">Reference proteome</keyword>
<accession>A0ABV0YG86</accession>
<gene>
    <name evidence="2" type="ORF">AMECASPLE_023914</name>
</gene>
<comment type="caution">
    <text evidence="2">The sequence shown here is derived from an EMBL/GenBank/DDBJ whole genome shotgun (WGS) entry which is preliminary data.</text>
</comment>
<name>A0ABV0YG86_9TELE</name>
<reference evidence="2 3" key="1">
    <citation type="submission" date="2021-06" db="EMBL/GenBank/DDBJ databases">
        <authorList>
            <person name="Palmer J.M."/>
        </authorList>
    </citation>
    <scope>NUCLEOTIDE SEQUENCE [LARGE SCALE GENOMIC DNA]</scope>
    <source>
        <strain evidence="2 3">AS_MEX2019</strain>
        <tissue evidence="2">Muscle</tissue>
    </source>
</reference>
<dbReference type="Proteomes" id="UP001469553">
    <property type="component" value="Unassembled WGS sequence"/>
</dbReference>